<dbReference type="PANTHER" id="PTHR13581:SF5">
    <property type="entry name" value="MRG_MORF4L-BINDING PROTEIN"/>
    <property type="match status" value="1"/>
</dbReference>
<feature type="compositionally biased region" description="Low complexity" evidence="7">
    <location>
        <begin position="281"/>
        <end position="352"/>
    </location>
</feature>
<evidence type="ECO:0000256" key="2">
    <source>
        <dbReference type="ARBA" id="ARBA00007117"/>
    </source>
</evidence>
<reference evidence="8" key="1">
    <citation type="submission" date="2013-04" db="EMBL/GenBank/DDBJ databases">
        <authorList>
            <person name="Qu J."/>
            <person name="Murali S.C."/>
            <person name="Bandaranaike D."/>
            <person name="Bellair M."/>
            <person name="Blankenburg K."/>
            <person name="Chao H."/>
            <person name="Dinh H."/>
            <person name="Doddapaneni H."/>
            <person name="Downs B."/>
            <person name="Dugan-Rocha S."/>
            <person name="Elkadiri S."/>
            <person name="Gnanaolivu R.D."/>
            <person name="Hernandez B."/>
            <person name="Javaid M."/>
            <person name="Jayaseelan J.C."/>
            <person name="Lee S."/>
            <person name="Li M."/>
            <person name="Ming W."/>
            <person name="Munidasa M."/>
            <person name="Muniz J."/>
            <person name="Nguyen L."/>
            <person name="Ongeri F."/>
            <person name="Osuji N."/>
            <person name="Pu L.-L."/>
            <person name="Puazo M."/>
            <person name="Qu C."/>
            <person name="Quiroz J."/>
            <person name="Raj R."/>
            <person name="Weissenberger G."/>
            <person name="Xin Y."/>
            <person name="Zou X."/>
            <person name="Han Y."/>
            <person name="Richards S."/>
            <person name="Worley K."/>
            <person name="Muzny D."/>
            <person name="Gibbs R."/>
        </authorList>
    </citation>
    <scope>NUCLEOTIDE SEQUENCE</scope>
    <source>
        <strain evidence="8">Sampled in the wild</strain>
    </source>
</reference>
<keyword evidence="3" id="KW-0156">Chromatin regulator</keyword>
<keyword evidence="4" id="KW-0805">Transcription regulation</keyword>
<sequence>MAVKENTEPVSDEIVWDVDTEVQLFYAMNGHKPVGVNKYFQMACIIEKFSSAVNKNITSKVIWDHLDTMYDLQALDDSEILPFPNDEKEFCLPSAEFGEMMTMKQTTESKKEVKDVKEQKEIAKETKENKDKAKENKPESKKEIKEPKKDMKDVKKEIKEVKRELKDPKREFKDARRDIKEARDRFKDVSKEVKKDVKDVIKNKIKVKDKKEDKEEVSKEEPSVPRKERGRLNDSESSSRSSPSTVAESTPKRGVMTPTPKRSSRGGSLLGRRIAPGEQNSSSKPSSPTMLSPSHPSSGSPGHSSPAVPGSNSGANSSSRASSPYPVGASSGSPLVSSSSAASQSSSASTHASGREGTPASGPPAPKRRRT</sequence>
<keyword evidence="6" id="KW-0539">Nucleus</keyword>
<name>A0A8K0K430_LADFU</name>
<dbReference type="PANTHER" id="PTHR13581">
    <property type="entry name" value="MRG-BINDING PROTEIN"/>
    <property type="match status" value="1"/>
</dbReference>
<proteinExistence type="inferred from homology"/>
<organism evidence="8 9">
    <name type="scientific">Ladona fulva</name>
    <name type="common">Scarce chaser dragonfly</name>
    <name type="synonym">Libellula fulva</name>
    <dbReference type="NCBI Taxonomy" id="123851"/>
    <lineage>
        <taxon>Eukaryota</taxon>
        <taxon>Metazoa</taxon>
        <taxon>Ecdysozoa</taxon>
        <taxon>Arthropoda</taxon>
        <taxon>Hexapoda</taxon>
        <taxon>Insecta</taxon>
        <taxon>Pterygota</taxon>
        <taxon>Palaeoptera</taxon>
        <taxon>Odonata</taxon>
        <taxon>Epiprocta</taxon>
        <taxon>Anisoptera</taxon>
        <taxon>Libelluloidea</taxon>
        <taxon>Libellulidae</taxon>
        <taxon>Ladona</taxon>
    </lineage>
</organism>
<feature type="compositionally biased region" description="Basic and acidic residues" evidence="7">
    <location>
        <begin position="107"/>
        <end position="202"/>
    </location>
</feature>
<dbReference type="EMBL" id="KZ308305">
    <property type="protein sequence ID" value="KAG8226935.1"/>
    <property type="molecule type" value="Genomic_DNA"/>
</dbReference>
<gene>
    <name evidence="8" type="ORF">J437_LFUL004653</name>
</gene>
<evidence type="ECO:0000313" key="9">
    <source>
        <dbReference type="Proteomes" id="UP000792457"/>
    </source>
</evidence>
<evidence type="ECO:0000256" key="3">
    <source>
        <dbReference type="ARBA" id="ARBA00022853"/>
    </source>
</evidence>
<evidence type="ECO:0000256" key="7">
    <source>
        <dbReference type="SAM" id="MobiDB-lite"/>
    </source>
</evidence>
<feature type="region of interest" description="Disordered" evidence="7">
    <location>
        <begin position="103"/>
        <end position="371"/>
    </location>
</feature>
<evidence type="ECO:0008006" key="10">
    <source>
        <dbReference type="Google" id="ProtNLM"/>
    </source>
</evidence>
<protein>
    <recommendedName>
        <fullName evidence="10">MRG-binding protein</fullName>
    </recommendedName>
</protein>
<evidence type="ECO:0000256" key="6">
    <source>
        <dbReference type="ARBA" id="ARBA00023242"/>
    </source>
</evidence>
<dbReference type="GO" id="GO:0035267">
    <property type="term" value="C:NuA4 histone acetyltransferase complex"/>
    <property type="evidence" value="ECO:0007669"/>
    <property type="project" value="TreeGrafter"/>
</dbReference>
<comment type="caution">
    <text evidence="8">The sequence shown here is derived from an EMBL/GenBank/DDBJ whole genome shotgun (WGS) entry which is preliminary data.</text>
</comment>
<dbReference type="AlphaFoldDB" id="A0A8K0K430"/>
<dbReference type="GO" id="GO:0006357">
    <property type="term" value="P:regulation of transcription by RNA polymerase II"/>
    <property type="evidence" value="ECO:0007669"/>
    <property type="project" value="TreeGrafter"/>
</dbReference>
<dbReference type="Proteomes" id="UP000792457">
    <property type="component" value="Unassembled WGS sequence"/>
</dbReference>
<evidence type="ECO:0000256" key="5">
    <source>
        <dbReference type="ARBA" id="ARBA00023163"/>
    </source>
</evidence>
<feature type="compositionally biased region" description="Low complexity" evidence="7">
    <location>
        <begin position="235"/>
        <end position="244"/>
    </location>
</feature>
<evidence type="ECO:0000256" key="4">
    <source>
        <dbReference type="ARBA" id="ARBA00023015"/>
    </source>
</evidence>
<accession>A0A8K0K430</accession>
<dbReference type="InterPro" id="IPR012423">
    <property type="entry name" value="Eaf7/MRGBP"/>
</dbReference>
<dbReference type="Pfam" id="PF07904">
    <property type="entry name" value="Eaf7"/>
    <property type="match status" value="1"/>
</dbReference>
<keyword evidence="5" id="KW-0804">Transcription</keyword>
<comment type="similarity">
    <text evidence="2">Belongs to the EAF7 family.</text>
</comment>
<evidence type="ECO:0000313" key="8">
    <source>
        <dbReference type="EMBL" id="KAG8226935.1"/>
    </source>
</evidence>
<feature type="compositionally biased region" description="Basic and acidic residues" evidence="7">
    <location>
        <begin position="209"/>
        <end position="234"/>
    </location>
</feature>
<dbReference type="GO" id="GO:0005634">
    <property type="term" value="C:nucleus"/>
    <property type="evidence" value="ECO:0007669"/>
    <property type="project" value="UniProtKB-SubCell"/>
</dbReference>
<keyword evidence="9" id="KW-1185">Reference proteome</keyword>
<comment type="subcellular location">
    <subcellularLocation>
        <location evidence="1">Nucleus</location>
    </subcellularLocation>
</comment>
<evidence type="ECO:0000256" key="1">
    <source>
        <dbReference type="ARBA" id="ARBA00004123"/>
    </source>
</evidence>
<dbReference type="OrthoDB" id="5595141at2759"/>
<reference evidence="8" key="2">
    <citation type="submission" date="2017-10" db="EMBL/GenBank/DDBJ databases">
        <title>Ladona fulva Genome sequencing and assembly.</title>
        <authorList>
            <person name="Murali S."/>
            <person name="Richards S."/>
            <person name="Bandaranaike D."/>
            <person name="Bellair M."/>
            <person name="Blankenburg K."/>
            <person name="Chao H."/>
            <person name="Dinh H."/>
            <person name="Doddapaneni H."/>
            <person name="Dugan-Rocha S."/>
            <person name="Elkadiri S."/>
            <person name="Gnanaolivu R."/>
            <person name="Hernandez B."/>
            <person name="Skinner E."/>
            <person name="Javaid M."/>
            <person name="Lee S."/>
            <person name="Li M."/>
            <person name="Ming W."/>
            <person name="Munidasa M."/>
            <person name="Muniz J."/>
            <person name="Nguyen L."/>
            <person name="Hughes D."/>
            <person name="Osuji N."/>
            <person name="Pu L.-L."/>
            <person name="Puazo M."/>
            <person name="Qu C."/>
            <person name="Quiroz J."/>
            <person name="Raj R."/>
            <person name="Weissenberger G."/>
            <person name="Xin Y."/>
            <person name="Zou X."/>
            <person name="Han Y."/>
            <person name="Worley K."/>
            <person name="Muzny D."/>
            <person name="Gibbs R."/>
        </authorList>
    </citation>
    <scope>NUCLEOTIDE SEQUENCE</scope>
    <source>
        <strain evidence="8">Sampled in the wild</strain>
    </source>
</reference>
<dbReference type="GO" id="GO:0006325">
    <property type="term" value="P:chromatin organization"/>
    <property type="evidence" value="ECO:0007669"/>
    <property type="project" value="UniProtKB-KW"/>
</dbReference>